<organism evidence="2 3">
    <name type="scientific">Natranaerovirga hydrolytica</name>
    <dbReference type="NCBI Taxonomy" id="680378"/>
    <lineage>
        <taxon>Bacteria</taxon>
        <taxon>Bacillati</taxon>
        <taxon>Bacillota</taxon>
        <taxon>Clostridia</taxon>
        <taxon>Lachnospirales</taxon>
        <taxon>Natranaerovirgaceae</taxon>
        <taxon>Natranaerovirga</taxon>
    </lineage>
</organism>
<name>A0A4R1MAQ4_9FIRM</name>
<dbReference type="Pfam" id="PF13182">
    <property type="entry name" value="DUF4007"/>
    <property type="match status" value="1"/>
</dbReference>
<sequence>MKFRAHDTFFIRKGWLSKGMRNILETPDVFVSRENNPMDVLGIGANMVKAMRYWLVAVGLTQESTSGRRIQTPTQLGEIIHAHDRYFEEMGTLWLLHYQLVKAKDGRDTEATSWWYFFNEFKVAEFTRDDFLAYINKYLRNSDEGDKPVRTIEDDFNCIINTYVPRIKSSPEKVRPESNIDCPLGELGLIDIVGTEKSGSRLKIYRKSAPKKDTLHPLILLAVIIDQAAGEKEVRISAIQNDNGNAGKAFNLDIISLTALLYKIELLGHIKVVRTAGLDVIQIKSNWSFLDCVAKYYRAING</sequence>
<dbReference type="EMBL" id="SMGQ01000016">
    <property type="protein sequence ID" value="TCK89115.1"/>
    <property type="molecule type" value="Genomic_DNA"/>
</dbReference>
<dbReference type="Proteomes" id="UP000294545">
    <property type="component" value="Unassembled WGS sequence"/>
</dbReference>
<evidence type="ECO:0000313" key="2">
    <source>
        <dbReference type="EMBL" id="TCK89115.1"/>
    </source>
</evidence>
<protein>
    <submittedName>
        <fullName evidence="2">Uncharacterized protein DUF4007</fullName>
    </submittedName>
</protein>
<accession>A0A4R1MAQ4</accession>
<dbReference type="OrthoDB" id="747541at2"/>
<gene>
    <name evidence="2" type="ORF">EDC19_2530</name>
</gene>
<dbReference type="RefSeq" id="WP_132283193.1">
    <property type="nucleotide sequence ID" value="NZ_SMGQ01000016.1"/>
</dbReference>
<dbReference type="InterPro" id="IPR025248">
    <property type="entry name" value="DUF4007"/>
</dbReference>
<proteinExistence type="predicted"/>
<evidence type="ECO:0000313" key="3">
    <source>
        <dbReference type="Proteomes" id="UP000294545"/>
    </source>
</evidence>
<keyword evidence="3" id="KW-1185">Reference proteome</keyword>
<reference evidence="2 3" key="1">
    <citation type="submission" date="2019-03" db="EMBL/GenBank/DDBJ databases">
        <title>Genomic Encyclopedia of Type Strains, Phase IV (KMG-IV): sequencing the most valuable type-strain genomes for metagenomic binning, comparative biology and taxonomic classification.</title>
        <authorList>
            <person name="Goeker M."/>
        </authorList>
    </citation>
    <scope>NUCLEOTIDE SEQUENCE [LARGE SCALE GENOMIC DNA]</scope>
    <source>
        <strain evidence="2 3">DSM 24176</strain>
    </source>
</reference>
<dbReference type="AlphaFoldDB" id="A0A4R1MAQ4"/>
<feature type="domain" description="DUF4007" evidence="1">
    <location>
        <begin position="3"/>
        <end position="297"/>
    </location>
</feature>
<evidence type="ECO:0000259" key="1">
    <source>
        <dbReference type="Pfam" id="PF13182"/>
    </source>
</evidence>
<comment type="caution">
    <text evidence="2">The sequence shown here is derived from an EMBL/GenBank/DDBJ whole genome shotgun (WGS) entry which is preliminary data.</text>
</comment>